<gene>
    <name evidence="3" type="ORF">AVDCRST_MAG42-333</name>
</gene>
<name>A0A6J4H7G5_9BACT</name>
<dbReference type="SUPFAM" id="SSF82771">
    <property type="entry name" value="GIY-YIG endonuclease"/>
    <property type="match status" value="1"/>
</dbReference>
<evidence type="ECO:0000259" key="2">
    <source>
        <dbReference type="PROSITE" id="PS50164"/>
    </source>
</evidence>
<feature type="domain" description="GIY-YIG" evidence="2">
    <location>
        <begin position="4"/>
        <end position="81"/>
    </location>
</feature>
<dbReference type="InterPro" id="IPR050190">
    <property type="entry name" value="UPF0213_domain"/>
</dbReference>
<dbReference type="PROSITE" id="PS50164">
    <property type="entry name" value="GIY_YIG"/>
    <property type="match status" value="1"/>
</dbReference>
<protein>
    <submittedName>
        <fullName evidence="3">Excinuclease ABC, C subunit-like</fullName>
    </submittedName>
</protein>
<evidence type="ECO:0000313" key="3">
    <source>
        <dbReference type="EMBL" id="CAA9216271.1"/>
    </source>
</evidence>
<sequence length="107" mass="12591">MTHQNYFVYMLTNGDRHIVLYIGVTNDLERRCSEHSLGEGSAFAKQYHAHKLVHFETYPDPESAIAREKQLKRWSRSKKELLIARSNPEWRNLFDEMYAFRSAGGSR</sequence>
<accession>A0A6J4H7G5</accession>
<comment type="similarity">
    <text evidence="1">Belongs to the UPF0213 family.</text>
</comment>
<dbReference type="SMART" id="SM00465">
    <property type="entry name" value="GIYc"/>
    <property type="match status" value="1"/>
</dbReference>
<dbReference type="PANTHER" id="PTHR34477">
    <property type="entry name" value="UPF0213 PROTEIN YHBQ"/>
    <property type="match status" value="1"/>
</dbReference>
<proteinExistence type="inferred from homology"/>
<dbReference type="InterPro" id="IPR000305">
    <property type="entry name" value="GIY-YIG_endonuc"/>
</dbReference>
<dbReference type="CDD" id="cd10448">
    <property type="entry name" value="GIY-YIG_unchar_3"/>
    <property type="match status" value="1"/>
</dbReference>
<dbReference type="InterPro" id="IPR035901">
    <property type="entry name" value="GIY-YIG_endonuc_sf"/>
</dbReference>
<evidence type="ECO:0000256" key="1">
    <source>
        <dbReference type="ARBA" id="ARBA00007435"/>
    </source>
</evidence>
<dbReference type="AlphaFoldDB" id="A0A6J4H7G5"/>
<dbReference type="PANTHER" id="PTHR34477:SF5">
    <property type="entry name" value="BSL5627 PROTEIN"/>
    <property type="match status" value="1"/>
</dbReference>
<dbReference type="Pfam" id="PF01541">
    <property type="entry name" value="GIY-YIG"/>
    <property type="match status" value="1"/>
</dbReference>
<reference evidence="3" key="1">
    <citation type="submission" date="2020-02" db="EMBL/GenBank/DDBJ databases">
        <authorList>
            <person name="Meier V. D."/>
        </authorList>
    </citation>
    <scope>NUCLEOTIDE SEQUENCE</scope>
    <source>
        <strain evidence="3">AVDCRST_MAG42</strain>
    </source>
</reference>
<organism evidence="3">
    <name type="scientific">uncultured Chthoniobacterales bacterium</name>
    <dbReference type="NCBI Taxonomy" id="1836801"/>
    <lineage>
        <taxon>Bacteria</taxon>
        <taxon>Pseudomonadati</taxon>
        <taxon>Verrucomicrobiota</taxon>
        <taxon>Spartobacteria</taxon>
        <taxon>Chthoniobacterales</taxon>
        <taxon>environmental samples</taxon>
    </lineage>
</organism>
<dbReference type="EMBL" id="CADCTA010000018">
    <property type="protein sequence ID" value="CAA9216271.1"/>
    <property type="molecule type" value="Genomic_DNA"/>
</dbReference>
<dbReference type="Gene3D" id="3.40.1440.10">
    <property type="entry name" value="GIY-YIG endonuclease"/>
    <property type="match status" value="1"/>
</dbReference>